<protein>
    <submittedName>
        <fullName evidence="1">Uncharacterized protein</fullName>
    </submittedName>
</protein>
<gene>
    <name evidence="1" type="ORF">CON71_29155</name>
</gene>
<evidence type="ECO:0000313" key="1">
    <source>
        <dbReference type="EMBL" id="PEA86584.1"/>
    </source>
</evidence>
<comment type="caution">
    <text evidence="1">The sequence shown here is derived from an EMBL/GenBank/DDBJ whole genome shotgun (WGS) entry which is preliminary data.</text>
</comment>
<name>A0A9X6Y7V7_BACTU</name>
<organism evidence="1 2">
    <name type="scientific">Bacillus thuringiensis</name>
    <dbReference type="NCBI Taxonomy" id="1428"/>
    <lineage>
        <taxon>Bacteria</taxon>
        <taxon>Bacillati</taxon>
        <taxon>Bacillota</taxon>
        <taxon>Bacilli</taxon>
        <taxon>Bacillales</taxon>
        <taxon>Bacillaceae</taxon>
        <taxon>Bacillus</taxon>
        <taxon>Bacillus cereus group</taxon>
    </lineage>
</organism>
<dbReference type="EMBL" id="NVNL01000065">
    <property type="protein sequence ID" value="PEA86584.1"/>
    <property type="molecule type" value="Genomic_DNA"/>
</dbReference>
<proteinExistence type="predicted"/>
<accession>A0A9X6Y7V7</accession>
<dbReference type="Proteomes" id="UP000220702">
    <property type="component" value="Unassembled WGS sequence"/>
</dbReference>
<sequence>MAHPSINYRALINNYSDIERHKECIANELGYYYSNVSNQSGAVVCTTNDDHTVVIMHLKIDQYRFYEIVVVSGPDYDKITNKIIPRIWSLISRATNICG</sequence>
<dbReference type="AlphaFoldDB" id="A0A9X6Y7V7"/>
<reference evidence="1 2" key="1">
    <citation type="submission" date="2017-09" db="EMBL/GenBank/DDBJ databases">
        <title>Large-scale bioinformatics analysis of Bacillus genomes uncovers conserved roles of natural products in bacterial physiology.</title>
        <authorList>
            <consortium name="Agbiome Team Llc"/>
            <person name="Bleich R.M."/>
            <person name="Grubbs K.J."/>
            <person name="Santa Maria K.C."/>
            <person name="Allen S.E."/>
            <person name="Farag S."/>
            <person name="Shank E.A."/>
            <person name="Bowers A."/>
        </authorList>
    </citation>
    <scope>NUCLEOTIDE SEQUENCE [LARGE SCALE GENOMIC DNA]</scope>
    <source>
        <strain evidence="1 2">AFS089089</strain>
    </source>
</reference>
<evidence type="ECO:0000313" key="2">
    <source>
        <dbReference type="Proteomes" id="UP000220702"/>
    </source>
</evidence>